<dbReference type="AlphaFoldDB" id="A0A1I3VBQ1"/>
<keyword evidence="3" id="KW-1185">Reference proteome</keyword>
<evidence type="ECO:0000259" key="1">
    <source>
        <dbReference type="Pfam" id="PF03372"/>
    </source>
</evidence>
<evidence type="ECO:0000313" key="3">
    <source>
        <dbReference type="Proteomes" id="UP000323300"/>
    </source>
</evidence>
<dbReference type="GO" id="GO:0004519">
    <property type="term" value="F:endonuclease activity"/>
    <property type="evidence" value="ECO:0007669"/>
    <property type="project" value="UniProtKB-KW"/>
</dbReference>
<dbReference type="Gene3D" id="3.60.10.10">
    <property type="entry name" value="Endonuclease/exonuclease/phosphatase"/>
    <property type="match status" value="1"/>
</dbReference>
<keyword evidence="2" id="KW-0540">Nuclease</keyword>
<dbReference type="PANTHER" id="PTHR42834:SF1">
    <property type="entry name" value="ENDONUCLEASE_EXONUCLEASE_PHOSPHATASE FAMILY PROTEIN (AFU_ORTHOLOGUE AFUA_3G09210)"/>
    <property type="match status" value="1"/>
</dbReference>
<keyword evidence="2" id="KW-0378">Hydrolase</keyword>
<dbReference type="Pfam" id="PF03372">
    <property type="entry name" value="Exo_endo_phos"/>
    <property type="match status" value="1"/>
</dbReference>
<accession>A0A1I3VBQ1</accession>
<dbReference type="RefSeq" id="WP_149757523.1">
    <property type="nucleotide sequence ID" value="NZ_BSPE01000002.1"/>
</dbReference>
<sequence length="370" mass="41999">MSLRIATFNVENLMNRFDFSGYRNQLNQDRSLALFAIKDEAEYKFLEQAREISHTDDTRQLTALAIAATRADILCLQEVDNLDALKAFEYGYLFKMVGEGYRNKYTSTGNDSRGIDVAVMMREQTHHGQPIEFVRMTSHAHVTYEEFGLHTPELAALGNEAYERIFRRDCLEIDVKIAGKPLTIYSVHFKSMGSPRNGLPGRDASMPVRVAEAQAVRRIIEDRFGKDHAANKNWMICGDFNDYRQRIIISGDAYAGYGFEVADEAQSSLNVLLAGDFCENLVERRAELDRWTLYHTRGPQERHLCQLDYILVSQALAGRNAGAVPDIIRNGQPWRTIFPPGQEVERYPRAGWDRPKASDHCPVAVTLDIG</sequence>
<name>A0A1I3VBQ1_9HYPH</name>
<keyword evidence="2" id="KW-0269">Exonuclease</keyword>
<evidence type="ECO:0000313" key="2">
    <source>
        <dbReference type="EMBL" id="SFJ91806.1"/>
    </source>
</evidence>
<dbReference type="OrthoDB" id="1398885at2"/>
<dbReference type="GO" id="GO:0004527">
    <property type="term" value="F:exonuclease activity"/>
    <property type="evidence" value="ECO:0007669"/>
    <property type="project" value="UniProtKB-KW"/>
</dbReference>
<dbReference type="InterPro" id="IPR005135">
    <property type="entry name" value="Endo/exonuclease/phosphatase"/>
</dbReference>
<dbReference type="InterPro" id="IPR036691">
    <property type="entry name" value="Endo/exonu/phosph_ase_sf"/>
</dbReference>
<dbReference type="PANTHER" id="PTHR42834">
    <property type="entry name" value="ENDONUCLEASE/EXONUCLEASE/PHOSPHATASE FAMILY PROTEIN (AFU_ORTHOLOGUE AFUA_3G09210)"/>
    <property type="match status" value="1"/>
</dbReference>
<keyword evidence="2" id="KW-0255">Endonuclease</keyword>
<protein>
    <submittedName>
        <fullName evidence="2">Endonuclease/Exonuclease/phosphatase family protein</fullName>
    </submittedName>
</protein>
<reference evidence="2 3" key="1">
    <citation type="submission" date="2016-10" db="EMBL/GenBank/DDBJ databases">
        <authorList>
            <person name="Varghese N."/>
            <person name="Submissions S."/>
        </authorList>
    </citation>
    <scope>NUCLEOTIDE SEQUENCE [LARGE SCALE GENOMIC DNA]</scope>
    <source>
        <strain evidence="2 3">DSM 21822</strain>
    </source>
</reference>
<dbReference type="SUPFAM" id="SSF56219">
    <property type="entry name" value="DNase I-like"/>
    <property type="match status" value="1"/>
</dbReference>
<organism evidence="2 3">
    <name type="scientific">Neomesorhizobium albiziae</name>
    <dbReference type="NCBI Taxonomy" id="335020"/>
    <lineage>
        <taxon>Bacteria</taxon>
        <taxon>Pseudomonadati</taxon>
        <taxon>Pseudomonadota</taxon>
        <taxon>Alphaproteobacteria</taxon>
        <taxon>Hyphomicrobiales</taxon>
        <taxon>Phyllobacteriaceae</taxon>
        <taxon>Neomesorhizobium</taxon>
    </lineage>
</organism>
<dbReference type="Proteomes" id="UP000323300">
    <property type="component" value="Unassembled WGS sequence"/>
</dbReference>
<gene>
    <name evidence="2" type="ORF">SAMN04488498_101287</name>
</gene>
<feature type="domain" description="Endonuclease/exonuclease/phosphatase" evidence="1">
    <location>
        <begin position="57"/>
        <end position="360"/>
    </location>
</feature>
<dbReference type="EMBL" id="FOSL01000001">
    <property type="protein sequence ID" value="SFJ91806.1"/>
    <property type="molecule type" value="Genomic_DNA"/>
</dbReference>
<proteinExistence type="predicted"/>